<evidence type="ECO:0000313" key="1">
    <source>
        <dbReference type="EMBL" id="KKL81155.1"/>
    </source>
</evidence>
<comment type="caution">
    <text evidence="1">The sequence shown here is derived from an EMBL/GenBank/DDBJ whole genome shotgun (WGS) entry which is preliminary data.</text>
</comment>
<dbReference type="AlphaFoldDB" id="A0A0F9HHN3"/>
<name>A0A0F9HHN3_9ZZZZ</name>
<proteinExistence type="predicted"/>
<gene>
    <name evidence="1" type="ORF">LCGC14_1997590</name>
</gene>
<sequence length="359" mass="39420">MARAYTAMTTLVRDKIANTSTADFSVAEIDRQFEESLKELPNYEGFEHLVPVVFKIESRTGTASTASTDNLVDTPKGQFVAADATDEKVVHDITDDKRAVVLSFSSTAQIGLSADIFSEDDQYRIYNKRCWNKRQIYIGDVVDYVGIHSVEYPIGQRRNWKILGNEVLELEIEDGAIRDSNAGSTITRSPNVDVLVRFNKPHVLSQLTDLAGNIAASADVGATALSGSSLQAAGTIEVGEEFYVENHRTLYMVVAETTIASNTAVISFFPGFEAKVPGTATTFTFVKSSLLPHQEQDFAELVAANLLYIKAPKFYNSVDVGGVGVEQNFESGAGRRLAAVRRKLTRQSKPKVSHTYSRE</sequence>
<dbReference type="EMBL" id="LAZR01022645">
    <property type="protein sequence ID" value="KKL81155.1"/>
    <property type="molecule type" value="Genomic_DNA"/>
</dbReference>
<organism evidence="1">
    <name type="scientific">marine sediment metagenome</name>
    <dbReference type="NCBI Taxonomy" id="412755"/>
    <lineage>
        <taxon>unclassified sequences</taxon>
        <taxon>metagenomes</taxon>
        <taxon>ecological metagenomes</taxon>
    </lineage>
</organism>
<protein>
    <submittedName>
        <fullName evidence="1">Uncharacterized protein</fullName>
    </submittedName>
</protein>
<reference evidence="1" key="1">
    <citation type="journal article" date="2015" name="Nature">
        <title>Complex archaea that bridge the gap between prokaryotes and eukaryotes.</title>
        <authorList>
            <person name="Spang A."/>
            <person name="Saw J.H."/>
            <person name="Jorgensen S.L."/>
            <person name="Zaremba-Niedzwiedzka K."/>
            <person name="Martijn J."/>
            <person name="Lind A.E."/>
            <person name="van Eijk R."/>
            <person name="Schleper C."/>
            <person name="Guy L."/>
            <person name="Ettema T.J."/>
        </authorList>
    </citation>
    <scope>NUCLEOTIDE SEQUENCE</scope>
</reference>
<accession>A0A0F9HHN3</accession>